<dbReference type="Proteomes" id="UP001501758">
    <property type="component" value="Unassembled WGS sequence"/>
</dbReference>
<dbReference type="EMBL" id="BAAAGE010000006">
    <property type="protein sequence ID" value="GAA0732280.1"/>
    <property type="molecule type" value="Genomic_DNA"/>
</dbReference>
<evidence type="ECO:0000313" key="1">
    <source>
        <dbReference type="EMBL" id="GAA0732280.1"/>
    </source>
</evidence>
<comment type="caution">
    <text evidence="1">The sequence shown here is derived from an EMBL/GenBank/DDBJ whole genome shotgun (WGS) entry which is preliminary data.</text>
</comment>
<proteinExistence type="predicted"/>
<dbReference type="RefSeq" id="WP_343914535.1">
    <property type="nucleotide sequence ID" value="NZ_BAAAGE010000006.1"/>
</dbReference>
<reference evidence="2" key="1">
    <citation type="journal article" date="2019" name="Int. J. Syst. Evol. Microbiol.">
        <title>The Global Catalogue of Microorganisms (GCM) 10K type strain sequencing project: providing services to taxonomists for standard genome sequencing and annotation.</title>
        <authorList>
            <consortium name="The Broad Institute Genomics Platform"/>
            <consortium name="The Broad Institute Genome Sequencing Center for Infectious Disease"/>
            <person name="Wu L."/>
            <person name="Ma J."/>
        </authorList>
    </citation>
    <scope>NUCLEOTIDE SEQUENCE [LARGE SCALE GENOMIC DNA]</scope>
    <source>
        <strain evidence="2">JCM 15974</strain>
    </source>
</reference>
<accession>A0ABP3UG71</accession>
<evidence type="ECO:0000313" key="2">
    <source>
        <dbReference type="Proteomes" id="UP001501758"/>
    </source>
</evidence>
<gene>
    <name evidence="1" type="ORF">GCM10009430_45330</name>
</gene>
<sequence length="195" mass="22202">MSEPNKDVKKLLKYGRNHIISLAIKELNRQEQTTIGKEDFHFISVKASNQRVLVQFGYNVIYLPKNTAYYSDITVELPSGTITKNIESNDTAYSSFYLPTHTDLKIINEILNPDSTNIDVFKKGIVHPLTTIKEMENSYLVVFSSRDPYLGGVFSEEEIDKKTGEVISSINGHYEPAPILPDDDEHKEEFIEITN</sequence>
<name>A0ABP3UG71_9FLAO</name>
<protein>
    <submittedName>
        <fullName evidence="1">Uncharacterized protein</fullName>
    </submittedName>
</protein>
<organism evidence="1 2">
    <name type="scientific">Aquimarina litoralis</name>
    <dbReference type="NCBI Taxonomy" id="584605"/>
    <lineage>
        <taxon>Bacteria</taxon>
        <taxon>Pseudomonadati</taxon>
        <taxon>Bacteroidota</taxon>
        <taxon>Flavobacteriia</taxon>
        <taxon>Flavobacteriales</taxon>
        <taxon>Flavobacteriaceae</taxon>
        <taxon>Aquimarina</taxon>
    </lineage>
</organism>
<keyword evidence="2" id="KW-1185">Reference proteome</keyword>